<dbReference type="SMART" id="SM00633">
    <property type="entry name" value="Glyco_10"/>
    <property type="match status" value="3"/>
</dbReference>
<keyword evidence="8" id="KW-1185">Reference proteome</keyword>
<feature type="signal peptide" evidence="5">
    <location>
        <begin position="1"/>
        <end position="21"/>
    </location>
</feature>
<evidence type="ECO:0000256" key="1">
    <source>
        <dbReference type="ARBA" id="ARBA00007495"/>
    </source>
</evidence>
<dbReference type="Pfam" id="PF00331">
    <property type="entry name" value="Glyco_hydro_10"/>
    <property type="match status" value="3"/>
</dbReference>
<dbReference type="PANTHER" id="PTHR31490">
    <property type="entry name" value="GLYCOSYL HYDROLASE"/>
    <property type="match status" value="1"/>
</dbReference>
<name>A0AA88UWI6_9ASTE</name>
<organism evidence="7 8">
    <name type="scientific">Escallonia rubra</name>
    <dbReference type="NCBI Taxonomy" id="112253"/>
    <lineage>
        <taxon>Eukaryota</taxon>
        <taxon>Viridiplantae</taxon>
        <taxon>Streptophyta</taxon>
        <taxon>Embryophyta</taxon>
        <taxon>Tracheophyta</taxon>
        <taxon>Spermatophyta</taxon>
        <taxon>Magnoliopsida</taxon>
        <taxon>eudicotyledons</taxon>
        <taxon>Gunneridae</taxon>
        <taxon>Pentapetalae</taxon>
        <taxon>asterids</taxon>
        <taxon>campanulids</taxon>
        <taxon>Escalloniales</taxon>
        <taxon>Escalloniaceae</taxon>
        <taxon>Escallonia</taxon>
    </lineage>
</organism>
<dbReference type="InterPro" id="IPR017853">
    <property type="entry name" value="GH"/>
</dbReference>
<dbReference type="GO" id="GO:0000272">
    <property type="term" value="P:polysaccharide catabolic process"/>
    <property type="evidence" value="ECO:0007669"/>
    <property type="project" value="UniProtKB-KW"/>
</dbReference>
<evidence type="ECO:0000259" key="6">
    <source>
        <dbReference type="PROSITE" id="PS51760"/>
    </source>
</evidence>
<dbReference type="SUPFAM" id="SSF51445">
    <property type="entry name" value="(Trans)glycosidases"/>
    <property type="match status" value="3"/>
</dbReference>
<evidence type="ECO:0000313" key="8">
    <source>
        <dbReference type="Proteomes" id="UP001187471"/>
    </source>
</evidence>
<dbReference type="InterPro" id="IPR001000">
    <property type="entry name" value="GH10_dom"/>
</dbReference>
<feature type="domain" description="GH10" evidence="6">
    <location>
        <begin position="1140"/>
        <end position="1436"/>
    </location>
</feature>
<evidence type="ECO:0000256" key="5">
    <source>
        <dbReference type="SAM" id="SignalP"/>
    </source>
</evidence>
<dbReference type="Proteomes" id="UP001187471">
    <property type="component" value="Unassembled WGS sequence"/>
</dbReference>
<dbReference type="PROSITE" id="PS51760">
    <property type="entry name" value="GH10_2"/>
    <property type="match status" value="3"/>
</dbReference>
<dbReference type="InterPro" id="IPR044846">
    <property type="entry name" value="GH10"/>
</dbReference>
<dbReference type="EMBL" id="JAVXUO010000224">
    <property type="protein sequence ID" value="KAK2994247.1"/>
    <property type="molecule type" value="Genomic_DNA"/>
</dbReference>
<keyword evidence="3" id="KW-0119">Carbohydrate metabolism</keyword>
<feature type="domain" description="GH10" evidence="6">
    <location>
        <begin position="675"/>
        <end position="971"/>
    </location>
</feature>
<dbReference type="GO" id="GO:0031176">
    <property type="term" value="F:endo-1,4-beta-xylanase activity"/>
    <property type="evidence" value="ECO:0007669"/>
    <property type="project" value="UniProtKB-ARBA"/>
</dbReference>
<accession>A0AA88UWI6</accession>
<keyword evidence="2" id="KW-0378">Hydrolase</keyword>
<gene>
    <name evidence="7" type="ORF">RJ640_029176</name>
</gene>
<dbReference type="Gene3D" id="3.20.20.80">
    <property type="entry name" value="Glycosidases"/>
    <property type="match status" value="3"/>
</dbReference>
<dbReference type="PANTHER" id="PTHR31490:SF3">
    <property type="entry name" value="GLYCOSYL HYDROLASE FAMILY 10 PROTEIN"/>
    <property type="match status" value="1"/>
</dbReference>
<comment type="caution">
    <text evidence="7">The sequence shown here is derived from an EMBL/GenBank/DDBJ whole genome shotgun (WGS) entry which is preliminary data.</text>
</comment>
<reference evidence="7" key="1">
    <citation type="submission" date="2022-12" db="EMBL/GenBank/DDBJ databases">
        <title>Draft genome assemblies for two species of Escallonia (Escalloniales).</title>
        <authorList>
            <person name="Chanderbali A."/>
            <person name="Dervinis C."/>
            <person name="Anghel I."/>
            <person name="Soltis D."/>
            <person name="Soltis P."/>
            <person name="Zapata F."/>
        </authorList>
    </citation>
    <scope>NUCLEOTIDE SEQUENCE</scope>
    <source>
        <strain evidence="7">UCBG92.1500</strain>
        <tissue evidence="7">Leaf</tissue>
    </source>
</reference>
<protein>
    <recommendedName>
        <fullName evidence="6">GH10 domain-containing protein</fullName>
    </recommendedName>
</protein>
<sequence>MKDSPSSAFLLLLLFVSSSLAFTYDGPLYDYSAYTEVTNYAETWYIYSVSCAMINLVYNFKACVKYHSGYYNDSTMSADCNRRSHFTMEGYSEISCRISNGSLGTIKAQFLPLLWYYGISTKLPFTLSPVELGQNKWSRFIRTHKGNPDDRTHDTRLHRDCFGEAGMLVVSQRIKQYENELIDLLLQHSDDTEINIEVTSASLQPFSEQQWRFNQQYSINTVSTTTNYIRKKAVIKYKLTLVQKRKRAVTIHVSDRQGGRLQGAAVMVEQVSRDFPFGSAIAKTILGNLPYQNWFVKRFNAAVFENELKWSATEPKPGQINYIFADQMLEFVRANQISARGHNIFWEDPKYTPAWVQNLTGSTLQSAVNSRIKSLMSRYKEEFIHWDVSNEMLHFDFYEQRLGPNATLHFYEMAHQFDPLATLFMNEFNVVETCSDDNTTVDAYISRMRELKQGGVSMDGIGLEGHFSVPNLPLMRAILDKLATLGLPIWLTEVDISNKLNEETQAIYLEEVLREGFSHPSVDGIMLWTALHPYGCYQMCLTDNDFHNLPAGDTVDKLLNEWQTGIIEDQTDEQGSYSFYGFLGEYKAYVETNSTKKIRIFICISVFCAADGPLYDYSAYTEHSDDRDVNIAVTSASLQPFTKQQWRFNQQYKINTERKRAVTIHVSDRQGERLHGATITLEQVSKSFPFGSAIANTIIGNVSYQNWFVKRFNAAVYENELKWYAIEPKPGQANYTIADKMLEFVRANQIIARGHNIFWENPKYNPTWVQNLTGSALQSAVNSRIQSLMSKYREDFIHWDVSNEMLHFDFYEQRLGPNATLHFYELAHEIDPLATLFMNEFNVVETCGDVNSTVDTYISKIRDLKQGGVSMDGIGLEGHFTVPNLPLMRAILDKLATLKLPIWLTEIDISNKLDAETQATYLEEVLREGFSHPSVNGMMLWTALHRYGCYQMCLTDNDLKNLPAGDTVDKLLNEWQTGFIADQTDEQGSYSFFGFLGEYNVTAKYDDDDLYDYSAYTECKAVPEDPLYNGWVKTTDSDSAVIKASLTTDNSTYKCIGTVIAKSGCWSFLKGGFVLHSPANYALLYFQNSDGREMNITVASASLQPFTYQQWRTSQQHKINSERKRAVTIHVSDVHGDGMQGAEITVEQISRDFPFGSAIAKTILANLPYQSWFLERFNAAVFEDELKWYSTEPQPGQVNYTIPDQMLEFVRANQITARGHNIFWENPAYTPAWVRNLTSPELKLAVNSRIQSLMSKYKNEFIHWDVSNEMLHYDFYEQRLGPNATLHFFETAHQSDPLATLFMNDFNVVETCNDVNSTVDAYISRLRELERGGVSTDGIGLEGHFTIPNPPLIRAVLDKLATLQLPIWLTEVDISNTLDKETQATYLEVVLREGFSHPAVNGIMLWTALHPYGCYEMCLTDNNLRNLPAGDVVDKLLKEWQTGVVGGQTDDHGSFSFDGFLGEYIVTASYANKTANSTFALCQGDETRHFSIQL</sequence>
<evidence type="ECO:0000256" key="4">
    <source>
        <dbReference type="ARBA" id="ARBA00023326"/>
    </source>
</evidence>
<evidence type="ECO:0000313" key="7">
    <source>
        <dbReference type="EMBL" id="KAK2994247.1"/>
    </source>
</evidence>
<proteinExistence type="inferred from homology"/>
<evidence type="ECO:0000256" key="2">
    <source>
        <dbReference type="ARBA" id="ARBA00022801"/>
    </source>
</evidence>
<feature type="chain" id="PRO_5041644664" description="GH10 domain-containing protein" evidence="5">
    <location>
        <begin position="22"/>
        <end position="1494"/>
    </location>
</feature>
<keyword evidence="5" id="KW-0732">Signal</keyword>
<keyword evidence="4" id="KW-0624">Polysaccharide degradation</keyword>
<feature type="domain" description="GH10" evidence="6">
    <location>
        <begin position="262"/>
        <end position="558"/>
    </location>
</feature>
<comment type="similarity">
    <text evidence="1">Belongs to the glycosyl hydrolase 10 (cellulase F) family.</text>
</comment>
<evidence type="ECO:0000256" key="3">
    <source>
        <dbReference type="ARBA" id="ARBA00023277"/>
    </source>
</evidence>